<comment type="catalytic activity">
    <reaction evidence="20">
        <text>(15S)-hydroxy-(5Z,8Z,11Z,13E)-eicosatetraenoate + NAD(+) = 15-oxo-(5Z,8Z,11Z,13E)-eicosatetraenoate + NADH + H(+)</text>
        <dbReference type="Rhea" id="RHEA:23260"/>
        <dbReference type="ChEBI" id="CHEBI:15378"/>
        <dbReference type="ChEBI" id="CHEBI:57409"/>
        <dbReference type="ChEBI" id="CHEBI:57410"/>
        <dbReference type="ChEBI" id="CHEBI:57540"/>
        <dbReference type="ChEBI" id="CHEBI:57945"/>
        <dbReference type="EC" id="1.1.1.232"/>
    </reaction>
    <physiologicalReaction direction="left-to-right" evidence="20">
        <dbReference type="Rhea" id="RHEA:23261"/>
    </physiologicalReaction>
</comment>
<evidence type="ECO:0000313" key="22">
    <source>
        <dbReference type="EMBL" id="CAH1715709.1"/>
    </source>
</evidence>
<evidence type="ECO:0000256" key="1">
    <source>
        <dbReference type="ARBA" id="ARBA00006484"/>
    </source>
</evidence>
<dbReference type="GO" id="GO:0016404">
    <property type="term" value="F:15-hydroxyprostaglandin dehydrogenase (NAD+) activity"/>
    <property type="evidence" value="ECO:0007669"/>
    <property type="project" value="UniProtKB-EC"/>
</dbReference>
<comment type="catalytic activity">
    <reaction evidence="21">
        <text>resolvin E1 + NAD(+) = 18-oxo-resolvin E1 + NADH + H(+)</text>
        <dbReference type="Rhea" id="RHEA:49244"/>
        <dbReference type="ChEBI" id="CHEBI:15378"/>
        <dbReference type="ChEBI" id="CHEBI:57540"/>
        <dbReference type="ChEBI" id="CHEBI:57945"/>
        <dbReference type="ChEBI" id="CHEBI:91000"/>
        <dbReference type="ChEBI" id="CHEBI:91001"/>
    </reaction>
    <physiologicalReaction direction="left-to-right" evidence="21">
        <dbReference type="Rhea" id="RHEA:49245"/>
    </physiologicalReaction>
</comment>
<dbReference type="InterPro" id="IPR036291">
    <property type="entry name" value="NAD(P)-bd_dom_sf"/>
</dbReference>
<dbReference type="Gene3D" id="3.40.50.720">
    <property type="entry name" value="NAD(P)-binding Rossmann-like Domain"/>
    <property type="match status" value="1"/>
</dbReference>
<proteinExistence type="inferred from homology"/>
<keyword evidence="2" id="KW-0560">Oxidoreductase</keyword>
<evidence type="ECO:0000256" key="21">
    <source>
        <dbReference type="ARBA" id="ARBA00049188"/>
    </source>
</evidence>
<evidence type="ECO:0000256" key="18">
    <source>
        <dbReference type="ARBA" id="ARBA00048739"/>
    </source>
</evidence>
<comment type="similarity">
    <text evidence="1">Belongs to the short-chain dehydrogenases/reductases (SDR) family.</text>
</comment>
<dbReference type="PANTHER" id="PTHR44229">
    <property type="entry name" value="15-HYDROXYPROSTAGLANDIN DEHYDROGENASE [NAD(+)]"/>
    <property type="match status" value="1"/>
</dbReference>
<gene>
    <name evidence="22" type="ORF">APHIGO_LOCUS3277</name>
</gene>
<evidence type="ECO:0000256" key="10">
    <source>
        <dbReference type="ARBA" id="ARBA00047672"/>
    </source>
</evidence>
<comment type="catalytic activity">
    <reaction evidence="14">
        <text>resolvin D1 + NAD(+) = 17-oxoresolvin D1 + NADH + H(+)</text>
        <dbReference type="Rhea" id="RHEA:50128"/>
        <dbReference type="ChEBI" id="CHEBI:15378"/>
        <dbReference type="ChEBI" id="CHEBI:57540"/>
        <dbReference type="ChEBI" id="CHEBI:57945"/>
        <dbReference type="ChEBI" id="CHEBI:132079"/>
        <dbReference type="ChEBI" id="CHEBI:132081"/>
    </reaction>
    <physiologicalReaction direction="left-to-right" evidence="14">
        <dbReference type="Rhea" id="RHEA:50129"/>
    </physiologicalReaction>
</comment>
<comment type="catalytic activity">
    <reaction evidence="10">
        <text>resolvin D1 + NAD(+) = 8-oxoresolvin D1 + NADH + H(+)</text>
        <dbReference type="Rhea" id="RHEA:50124"/>
        <dbReference type="ChEBI" id="CHEBI:15378"/>
        <dbReference type="ChEBI" id="CHEBI:57540"/>
        <dbReference type="ChEBI" id="CHEBI:57945"/>
        <dbReference type="ChEBI" id="CHEBI:132079"/>
        <dbReference type="ChEBI" id="CHEBI:132080"/>
    </reaction>
    <physiologicalReaction direction="left-to-right" evidence="10">
        <dbReference type="Rhea" id="RHEA:50125"/>
    </physiologicalReaction>
</comment>
<comment type="catalytic activity">
    <reaction evidence="12">
        <text>15-oxo-(5S,6R)-dihydroxy-(7E,9E,11Z)-eicosatrienoate + NADH + H(+) = (5S,6R,15S)-trihydroxy-(7E,9E,11Z)-eicosatrienoate + NAD(+)</text>
        <dbReference type="Rhea" id="RHEA:41596"/>
        <dbReference type="ChEBI" id="CHEBI:15378"/>
        <dbReference type="ChEBI" id="CHEBI:57540"/>
        <dbReference type="ChEBI" id="CHEBI:57945"/>
        <dbReference type="ChEBI" id="CHEBI:78325"/>
        <dbReference type="ChEBI" id="CHEBI:78329"/>
    </reaction>
    <physiologicalReaction direction="left-to-right" evidence="12">
        <dbReference type="Rhea" id="RHEA:41597"/>
    </physiologicalReaction>
</comment>
<evidence type="ECO:0000256" key="8">
    <source>
        <dbReference type="ARBA" id="ARBA00045705"/>
    </source>
</evidence>
<evidence type="ECO:0000256" key="14">
    <source>
        <dbReference type="ARBA" id="ARBA00048170"/>
    </source>
</evidence>
<comment type="function">
    <text evidence="8">Catalyzes the NAD-dependent dehydrogenation (oxidation) of a broad array of hydroxylated polyunsaturated fatty acids (mainly eicosanoids and docosanoids, including prostaglandins, lipoxins and resolvins), yielding their corresponding keto (oxo) metabolites. Decreases the levels of the pro-proliferative prostaglandins such as prostaglandin E2 (whose activity is increased in cancer because of an increase in the expression of cyclooxygenase 2) and generates oxo-fatty acid products that can profoundly influence cell function by abrogating pro-inflammatory cytokine expression. Converts resolvins E1, D1 and D2 to their oxo products, which represents a mode of resolvin inactivation. Resolvin E1 plays important roles during the resolution phase of acute inflammation, while resolvins D1 and D2 have a unique role in obesity-induced adipose inflammation.</text>
</comment>
<evidence type="ECO:0000256" key="5">
    <source>
        <dbReference type="ARBA" id="ARBA00040276"/>
    </source>
</evidence>
<evidence type="ECO:0000256" key="12">
    <source>
        <dbReference type="ARBA" id="ARBA00048140"/>
    </source>
</evidence>
<dbReference type="AlphaFoldDB" id="A0A9P0NFU2"/>
<evidence type="ECO:0000256" key="19">
    <source>
        <dbReference type="ARBA" id="ARBA00048921"/>
    </source>
</evidence>
<comment type="catalytic activity">
    <reaction evidence="17">
        <text>prostaglandin A1 + NAD(+) = 15-oxo-prostaglandin A1 + NADH + H(+)</text>
        <dbReference type="Rhea" id="RHEA:41263"/>
        <dbReference type="ChEBI" id="CHEBI:15378"/>
        <dbReference type="ChEBI" id="CHEBI:57398"/>
        <dbReference type="ChEBI" id="CHEBI:57540"/>
        <dbReference type="ChEBI" id="CHEBI:57945"/>
        <dbReference type="ChEBI" id="CHEBI:85072"/>
    </reaction>
    <physiologicalReaction direction="left-to-right" evidence="17">
        <dbReference type="Rhea" id="RHEA:41264"/>
    </physiologicalReaction>
</comment>
<evidence type="ECO:0000256" key="9">
    <source>
        <dbReference type="ARBA" id="ARBA00047325"/>
    </source>
</evidence>
<dbReference type="InterPro" id="IPR002347">
    <property type="entry name" value="SDR_fam"/>
</dbReference>
<evidence type="ECO:0000256" key="7">
    <source>
        <dbReference type="ARBA" id="ARBA00042026"/>
    </source>
</evidence>
<dbReference type="Pfam" id="PF00106">
    <property type="entry name" value="adh_short"/>
    <property type="match status" value="1"/>
</dbReference>
<reference evidence="22" key="1">
    <citation type="submission" date="2022-02" db="EMBL/GenBank/DDBJ databases">
        <authorList>
            <person name="King R."/>
        </authorList>
    </citation>
    <scope>NUCLEOTIDE SEQUENCE</scope>
</reference>
<evidence type="ECO:0000256" key="15">
    <source>
        <dbReference type="ARBA" id="ARBA00048393"/>
    </source>
</evidence>
<evidence type="ECO:0000256" key="17">
    <source>
        <dbReference type="ARBA" id="ARBA00048611"/>
    </source>
</evidence>
<evidence type="ECO:0000256" key="6">
    <source>
        <dbReference type="ARBA" id="ARBA00041812"/>
    </source>
</evidence>
<comment type="catalytic activity">
    <reaction evidence="16">
        <text>lipoxin A4 + NAD(+) = 15-oxo-(5S,6R)-dihydroxy-(7E,9E,11Z,13E)-eicosatetraenoate + NADH + H(+)</text>
        <dbReference type="Rhea" id="RHEA:41572"/>
        <dbReference type="ChEBI" id="CHEBI:15378"/>
        <dbReference type="ChEBI" id="CHEBI:57540"/>
        <dbReference type="ChEBI" id="CHEBI:57945"/>
        <dbReference type="ChEBI" id="CHEBI:67026"/>
        <dbReference type="ChEBI" id="CHEBI:78311"/>
    </reaction>
    <physiologicalReaction direction="left-to-right" evidence="16">
        <dbReference type="Rhea" id="RHEA:41573"/>
    </physiologicalReaction>
</comment>
<dbReference type="SUPFAM" id="SSF51735">
    <property type="entry name" value="NAD(P)-binding Rossmann-fold domains"/>
    <property type="match status" value="1"/>
</dbReference>
<evidence type="ECO:0000256" key="11">
    <source>
        <dbReference type="ARBA" id="ARBA00048008"/>
    </source>
</evidence>
<comment type="catalytic activity">
    <reaction evidence="19">
        <text>resolvin D2 + NAD(+) = 16-oxoresolvin D2 + NADH + H(+)</text>
        <dbReference type="Rhea" id="RHEA:53588"/>
        <dbReference type="ChEBI" id="CHEBI:15378"/>
        <dbReference type="ChEBI" id="CHEBI:57540"/>
        <dbReference type="ChEBI" id="CHEBI:57945"/>
        <dbReference type="ChEBI" id="CHEBI:133367"/>
        <dbReference type="ChEBI" id="CHEBI:137498"/>
    </reaction>
    <physiologicalReaction direction="left-to-right" evidence="19">
        <dbReference type="Rhea" id="RHEA:53589"/>
    </physiologicalReaction>
</comment>
<dbReference type="PANTHER" id="PTHR44229:SF4">
    <property type="entry name" value="15-HYDROXYPROSTAGLANDIN DEHYDROGENASE [NAD(+)]"/>
    <property type="match status" value="1"/>
</dbReference>
<dbReference type="GO" id="GO:0047034">
    <property type="term" value="F:15-hydroxyicosatetraenoate dehydrogenase activity"/>
    <property type="evidence" value="ECO:0007669"/>
    <property type="project" value="UniProtKB-EC"/>
</dbReference>
<evidence type="ECO:0000256" key="2">
    <source>
        <dbReference type="ARBA" id="ARBA00023002"/>
    </source>
</evidence>
<reference evidence="22" key="2">
    <citation type="submission" date="2022-10" db="EMBL/GenBank/DDBJ databases">
        <authorList>
            <consortium name="ENA_rothamsted_submissions"/>
            <consortium name="culmorum"/>
            <person name="King R."/>
        </authorList>
    </citation>
    <scope>NUCLEOTIDE SEQUENCE</scope>
</reference>
<evidence type="ECO:0000256" key="3">
    <source>
        <dbReference type="ARBA" id="ARBA00038968"/>
    </source>
</evidence>
<comment type="catalytic activity">
    <reaction evidence="9">
        <text>prostaglandin E1 + NAD(+) = 15-oxoprostaglandin E1 + NADH + H(+)</text>
        <dbReference type="Rhea" id="RHEA:16477"/>
        <dbReference type="ChEBI" id="CHEBI:15378"/>
        <dbReference type="ChEBI" id="CHEBI:57397"/>
        <dbReference type="ChEBI" id="CHEBI:57401"/>
        <dbReference type="ChEBI" id="CHEBI:57540"/>
        <dbReference type="ChEBI" id="CHEBI:57945"/>
    </reaction>
    <physiologicalReaction direction="left-to-right" evidence="9">
        <dbReference type="Rhea" id="RHEA:16478"/>
    </physiologicalReaction>
</comment>
<comment type="catalytic activity">
    <reaction evidence="11">
        <text>14-hydroxy-(4Z,7Z,10Z,12E,16Z,19Z)-docosahexaenoate + NAD(+) = 14-oxo-(4Z,7Z,10Z,12E,16Z,19Z)-docosahexaenoate + NADH + H(+)</text>
        <dbReference type="Rhea" id="RHEA:48952"/>
        <dbReference type="ChEBI" id="CHEBI:15378"/>
        <dbReference type="ChEBI" id="CHEBI:57540"/>
        <dbReference type="ChEBI" id="CHEBI:57945"/>
        <dbReference type="ChEBI" id="CHEBI:90866"/>
        <dbReference type="ChEBI" id="CHEBI:90867"/>
    </reaction>
    <physiologicalReaction direction="left-to-right" evidence="11">
        <dbReference type="Rhea" id="RHEA:48953"/>
    </physiologicalReaction>
</comment>
<comment type="catalytic activity">
    <reaction evidence="15">
        <text>resolvin D2 + NAD(+) = 7-oxoresolvin D2 + NADH + H(+)</text>
        <dbReference type="Rhea" id="RHEA:53584"/>
        <dbReference type="ChEBI" id="CHEBI:15378"/>
        <dbReference type="ChEBI" id="CHEBI:57540"/>
        <dbReference type="ChEBI" id="CHEBI:57945"/>
        <dbReference type="ChEBI" id="CHEBI:133367"/>
        <dbReference type="ChEBI" id="CHEBI:137497"/>
    </reaction>
    <physiologicalReaction direction="left-to-right" evidence="15">
        <dbReference type="Rhea" id="RHEA:53585"/>
    </physiologicalReaction>
</comment>
<evidence type="ECO:0000256" key="4">
    <source>
        <dbReference type="ARBA" id="ARBA00039060"/>
    </source>
</evidence>
<sequence length="295" mass="32482">MFANTVFNAVRNGVQKFFCKKNFTTVPSSSPSCPLKQHMEVDGKCALVVDGTSGVGHAFADELLKMNAAKVIITGLNGMKGAETACEFNKIYGQGRVDFYQTDVGNNYEIKNMFKYIKNNFEALDVFFNNAETHEGGVDDMIATNFNSKIHGIILATKNMKEGSVIVNHTSAIGLNPNSDMIAHSAASTGFLVASMAFSKNKYFKNTNIRMTTLCSELFPSTFVGGTVPPITCDCQEAQRNMEISIAKSATYLVKHGSNNTLWLCQQTGILSIVELQKIVEYTEKYEPRIIIDDQ</sequence>
<dbReference type="GO" id="GO:0005737">
    <property type="term" value="C:cytoplasm"/>
    <property type="evidence" value="ECO:0007669"/>
    <property type="project" value="TreeGrafter"/>
</dbReference>
<comment type="catalytic activity">
    <reaction evidence="18">
        <text>prostaglandin E2 + NAD(+) = 15-oxoprostaglandin E2 + NADH + H(+)</text>
        <dbReference type="Rhea" id="RHEA:11876"/>
        <dbReference type="ChEBI" id="CHEBI:15378"/>
        <dbReference type="ChEBI" id="CHEBI:57400"/>
        <dbReference type="ChEBI" id="CHEBI:57540"/>
        <dbReference type="ChEBI" id="CHEBI:57945"/>
        <dbReference type="ChEBI" id="CHEBI:606564"/>
        <dbReference type="EC" id="1.1.1.141"/>
    </reaction>
    <physiologicalReaction direction="left-to-right" evidence="18">
        <dbReference type="Rhea" id="RHEA:11877"/>
    </physiologicalReaction>
</comment>
<name>A0A9P0NFU2_APHGO</name>
<dbReference type="Proteomes" id="UP001154329">
    <property type="component" value="Chromosome 1"/>
</dbReference>
<dbReference type="EC" id="1.1.1.141" evidence="3"/>
<organism evidence="22 23">
    <name type="scientific">Aphis gossypii</name>
    <name type="common">Cotton aphid</name>
    <dbReference type="NCBI Taxonomy" id="80765"/>
    <lineage>
        <taxon>Eukaryota</taxon>
        <taxon>Metazoa</taxon>
        <taxon>Ecdysozoa</taxon>
        <taxon>Arthropoda</taxon>
        <taxon>Hexapoda</taxon>
        <taxon>Insecta</taxon>
        <taxon>Pterygota</taxon>
        <taxon>Neoptera</taxon>
        <taxon>Paraneoptera</taxon>
        <taxon>Hemiptera</taxon>
        <taxon>Sternorrhyncha</taxon>
        <taxon>Aphidomorpha</taxon>
        <taxon>Aphidoidea</taxon>
        <taxon>Aphididae</taxon>
        <taxon>Aphidini</taxon>
        <taxon>Aphis</taxon>
        <taxon>Aphis</taxon>
    </lineage>
</organism>
<accession>A0A9P0NFU2</accession>
<dbReference type="EMBL" id="OU899034">
    <property type="protein sequence ID" value="CAH1715709.1"/>
    <property type="molecule type" value="Genomic_DNA"/>
</dbReference>
<dbReference type="EC" id="1.1.1.232" evidence="4"/>
<evidence type="ECO:0000313" key="23">
    <source>
        <dbReference type="Proteomes" id="UP001154329"/>
    </source>
</evidence>
<keyword evidence="23" id="KW-1185">Reference proteome</keyword>
<evidence type="ECO:0000256" key="20">
    <source>
        <dbReference type="ARBA" id="ARBA00049151"/>
    </source>
</evidence>
<comment type="catalytic activity">
    <reaction evidence="13">
        <text>(11R)-hydroxy-(5Z,8Z,12E,14Z)-eicosatetraenoate + NAD(+) = 11-oxo-(5Z,8Z,12E,14Z)-eicosatetraenoate + NADH + H(+)</text>
        <dbReference type="Rhea" id="RHEA:48640"/>
        <dbReference type="ChEBI" id="CHEBI:15378"/>
        <dbReference type="ChEBI" id="CHEBI:57540"/>
        <dbReference type="ChEBI" id="CHEBI:57945"/>
        <dbReference type="ChEBI" id="CHEBI:78836"/>
        <dbReference type="ChEBI" id="CHEBI:90697"/>
    </reaction>
    <physiologicalReaction direction="left-to-right" evidence="13">
        <dbReference type="Rhea" id="RHEA:48641"/>
    </physiologicalReaction>
</comment>
<evidence type="ECO:0000256" key="16">
    <source>
        <dbReference type="ARBA" id="ARBA00048535"/>
    </source>
</evidence>
<evidence type="ECO:0000256" key="13">
    <source>
        <dbReference type="ARBA" id="ARBA00048144"/>
    </source>
</evidence>
<protein>
    <recommendedName>
        <fullName evidence="5">15-hydroxyprostaglandin dehydrogenase [NAD(+)]</fullName>
        <ecNumber evidence="3">1.1.1.141</ecNumber>
        <ecNumber evidence="4">1.1.1.232</ecNumber>
    </recommendedName>
    <alternativeName>
        <fullName evidence="7">Eicosanoid/docosanoid dehydrogenase [NAD(+)]</fullName>
    </alternativeName>
    <alternativeName>
        <fullName evidence="6">Prostaglandin dehydrogenase 1</fullName>
    </alternativeName>
</protein>